<reference evidence="11 12" key="1">
    <citation type="journal article" date="2013" name="Nature">
        <title>Insights into bilaterian evolution from three spiralian genomes.</title>
        <authorList>
            <person name="Simakov O."/>
            <person name="Marletaz F."/>
            <person name="Cho S.J."/>
            <person name="Edsinger-Gonzales E."/>
            <person name="Havlak P."/>
            <person name="Hellsten U."/>
            <person name="Kuo D.H."/>
            <person name="Larsson T."/>
            <person name="Lv J."/>
            <person name="Arendt D."/>
            <person name="Savage R."/>
            <person name="Osoegawa K."/>
            <person name="de Jong P."/>
            <person name="Grimwood J."/>
            <person name="Chapman J.A."/>
            <person name="Shapiro H."/>
            <person name="Aerts A."/>
            <person name="Otillar R.P."/>
            <person name="Terry A.Y."/>
            <person name="Boore J.L."/>
            <person name="Grigoriev I.V."/>
            <person name="Lindberg D.R."/>
            <person name="Seaver E.C."/>
            <person name="Weisblat D.A."/>
            <person name="Putnam N.H."/>
            <person name="Rokhsar D.S."/>
        </authorList>
    </citation>
    <scope>NUCLEOTIDE SEQUENCE [LARGE SCALE GENOMIC DNA]</scope>
</reference>
<dbReference type="KEGG" id="lgi:LOTGIDRAFT_203165"/>
<evidence type="ECO:0000256" key="10">
    <source>
        <dbReference type="RuleBase" id="RU366056"/>
    </source>
</evidence>
<dbReference type="STRING" id="225164.V3ZDE4"/>
<keyword evidence="12" id="KW-1185">Reference proteome</keyword>
<keyword evidence="8 10" id="KW-0472">Membrane</keyword>
<dbReference type="RefSeq" id="XP_009060174.1">
    <property type="nucleotide sequence ID" value="XM_009061926.1"/>
</dbReference>
<comment type="subcellular location">
    <subcellularLocation>
        <location evidence="1 10">Endoplasmic reticulum membrane</location>
        <topology evidence="1 10">Single-pass membrane protein</topology>
    </subcellularLocation>
</comment>
<dbReference type="UniPathway" id="UPA00196"/>
<evidence type="ECO:0000256" key="5">
    <source>
        <dbReference type="ARBA" id="ARBA00022692"/>
    </source>
</evidence>
<keyword evidence="5 10" id="KW-0812">Transmembrane</keyword>
<dbReference type="OMA" id="ALSKYMW"/>
<dbReference type="PANTHER" id="PTHR28650:SF1">
    <property type="entry name" value="PHOSPHATIDYLINOSITOL-GLYCAN BIOSYNTHESIS CLASS X PROTEIN"/>
    <property type="match status" value="1"/>
</dbReference>
<organism evidence="11 12">
    <name type="scientific">Lottia gigantea</name>
    <name type="common">Giant owl limpet</name>
    <dbReference type="NCBI Taxonomy" id="225164"/>
    <lineage>
        <taxon>Eukaryota</taxon>
        <taxon>Metazoa</taxon>
        <taxon>Spiralia</taxon>
        <taxon>Lophotrochozoa</taxon>
        <taxon>Mollusca</taxon>
        <taxon>Gastropoda</taxon>
        <taxon>Patellogastropoda</taxon>
        <taxon>Lottioidea</taxon>
        <taxon>Lottiidae</taxon>
        <taxon>Lottia</taxon>
    </lineage>
</organism>
<evidence type="ECO:0000256" key="8">
    <source>
        <dbReference type="ARBA" id="ARBA00023136"/>
    </source>
</evidence>
<proteinExistence type="inferred from homology"/>
<evidence type="ECO:0000313" key="12">
    <source>
        <dbReference type="Proteomes" id="UP000030746"/>
    </source>
</evidence>
<evidence type="ECO:0000256" key="3">
    <source>
        <dbReference type="ARBA" id="ARBA00010345"/>
    </source>
</evidence>
<comment type="function">
    <text evidence="10">Stabilizing subunit of the glycosylphosphatidylinositol-mannosyltransferase I complex which catalyzes the transfer of the first mannose, via an alpha-1,4 bond from a dolichol-phosphate-mannose (Dol-P-Man) to the glucosaminyl acyl phosphatidylinositol (GlcN-(acyl)PI) intermediate to generate alpha-D-Man-(1-&gt;4)-alpha-D-GlcN-(1-&gt;6)-(1-radyl,2-acyl-sn-glycero-3-phospho)-2-acyl-inositol and participates in the sixth step of the glycosylphosphatidylinositol-anchor biosynthesis. Probably acts by stabilizing the mannosyltransferase PIGM.</text>
</comment>
<dbReference type="AlphaFoldDB" id="V3ZDE4"/>
<comment type="pathway">
    <text evidence="2 10">Glycolipid biosynthesis; glycosylphosphatidylinositol-anchor biosynthesis.</text>
</comment>
<dbReference type="EMBL" id="KB202619">
    <property type="protein sequence ID" value="ESO89133.1"/>
    <property type="molecule type" value="Genomic_DNA"/>
</dbReference>
<accession>V3ZDE4</accession>
<keyword evidence="9" id="KW-0325">Glycoprotein</keyword>
<keyword evidence="4 10" id="KW-0337">GPI-anchor biosynthesis</keyword>
<comment type="similarity">
    <text evidence="3 10">Belongs to the PIGX family.</text>
</comment>
<dbReference type="GO" id="GO:0006506">
    <property type="term" value="P:GPI anchor biosynthetic process"/>
    <property type="evidence" value="ECO:0007669"/>
    <property type="project" value="UniProtKB-UniPathway"/>
</dbReference>
<feature type="transmembrane region" description="Helical" evidence="10">
    <location>
        <begin position="199"/>
        <end position="218"/>
    </location>
</feature>
<evidence type="ECO:0000256" key="1">
    <source>
        <dbReference type="ARBA" id="ARBA00004389"/>
    </source>
</evidence>
<evidence type="ECO:0000313" key="11">
    <source>
        <dbReference type="EMBL" id="ESO89133.1"/>
    </source>
</evidence>
<evidence type="ECO:0000256" key="7">
    <source>
        <dbReference type="ARBA" id="ARBA00022989"/>
    </source>
</evidence>
<dbReference type="HOGENOM" id="CLU_1181386_0_0_1"/>
<dbReference type="GO" id="GO:0005789">
    <property type="term" value="C:endoplasmic reticulum membrane"/>
    <property type="evidence" value="ECO:0007669"/>
    <property type="project" value="UniProtKB-SubCell"/>
</dbReference>
<dbReference type="SMART" id="SM00780">
    <property type="entry name" value="PIG-X"/>
    <property type="match status" value="1"/>
</dbReference>
<dbReference type="InterPro" id="IPR040039">
    <property type="entry name" value="PIGX"/>
</dbReference>
<dbReference type="Proteomes" id="UP000030746">
    <property type="component" value="Unassembled WGS sequence"/>
</dbReference>
<protein>
    <recommendedName>
        <fullName evidence="10">Phosphatidylinositol-glycan biosynthesis class X protein</fullName>
    </recommendedName>
</protein>
<dbReference type="OrthoDB" id="5546453at2759"/>
<dbReference type="PANTHER" id="PTHR28650">
    <property type="entry name" value="PHOSPHATIDYLINOSITOL-GLYCAN BIOSYNTHESIS CLASS X PROTEIN"/>
    <property type="match status" value="1"/>
</dbReference>
<evidence type="ECO:0000256" key="6">
    <source>
        <dbReference type="ARBA" id="ARBA00022824"/>
    </source>
</evidence>
<evidence type="ECO:0000256" key="4">
    <source>
        <dbReference type="ARBA" id="ARBA00022502"/>
    </source>
</evidence>
<dbReference type="Pfam" id="PF08320">
    <property type="entry name" value="PIG-X"/>
    <property type="match status" value="1"/>
</dbReference>
<evidence type="ECO:0000256" key="9">
    <source>
        <dbReference type="ARBA" id="ARBA00023180"/>
    </source>
</evidence>
<dbReference type="GeneID" id="20245585"/>
<dbReference type="CTD" id="20245585"/>
<keyword evidence="7 10" id="KW-1133">Transmembrane helix</keyword>
<keyword evidence="6 10" id="KW-0256">Endoplasmic reticulum</keyword>
<name>V3ZDE4_LOTGI</name>
<gene>
    <name evidence="11" type="ORF">LOTGIDRAFT_203165</name>
</gene>
<dbReference type="InterPro" id="IPR013233">
    <property type="entry name" value="PIG-X/PBN1"/>
</dbReference>
<sequence>MKIYPELDIIVKVIALFFISNVETFSQVSRDILKDGFHRDLETEILLSTEDDQVLETDCKIVIIETLPSGVYVDNYQINTINTSYQFLLEEEVDIEAPEYLSLPLSVYIYHNKSSTINISLPIHIRYHRPSNTSQYKQIIIQSPVIYTTCYNLIAEETGNIKLPCDNTKANNCTWKKLNHNKIEDITILVPVGSSDDSLIVTVITLLVTVGGCVFIMLKVMTTDTNTSSGKHKRT</sequence>
<evidence type="ECO:0000256" key="2">
    <source>
        <dbReference type="ARBA" id="ARBA00004687"/>
    </source>
</evidence>